<keyword evidence="8" id="KW-1185">Reference proteome</keyword>
<dbReference type="Gene3D" id="4.10.240.10">
    <property type="entry name" value="Zn(2)-C6 fungal-type DNA-binding domain"/>
    <property type="match status" value="1"/>
</dbReference>
<organism evidence="7 8">
    <name type="scientific">Cladobotryum mycophilum</name>
    <dbReference type="NCBI Taxonomy" id="491253"/>
    <lineage>
        <taxon>Eukaryota</taxon>
        <taxon>Fungi</taxon>
        <taxon>Dikarya</taxon>
        <taxon>Ascomycota</taxon>
        <taxon>Pezizomycotina</taxon>
        <taxon>Sordariomycetes</taxon>
        <taxon>Hypocreomycetidae</taxon>
        <taxon>Hypocreales</taxon>
        <taxon>Hypocreaceae</taxon>
        <taxon>Cladobotryum</taxon>
    </lineage>
</organism>
<keyword evidence="3" id="KW-0238">DNA-binding</keyword>
<evidence type="ECO:0000256" key="2">
    <source>
        <dbReference type="ARBA" id="ARBA00022723"/>
    </source>
</evidence>
<gene>
    <name evidence="7" type="ORF">PT974_00753</name>
</gene>
<feature type="region of interest" description="Disordered" evidence="5">
    <location>
        <begin position="1"/>
        <end position="54"/>
    </location>
</feature>
<name>A0ABR0T2B7_9HYPO</name>
<accession>A0ABR0T2B7</accession>
<dbReference type="Pfam" id="PF00172">
    <property type="entry name" value="Zn_clus"/>
    <property type="match status" value="1"/>
</dbReference>
<dbReference type="SMART" id="SM00066">
    <property type="entry name" value="GAL4"/>
    <property type="match status" value="1"/>
</dbReference>
<reference evidence="7 8" key="1">
    <citation type="submission" date="2024-01" db="EMBL/GenBank/DDBJ databases">
        <title>Complete genome of Cladobotryum mycophilum ATHUM6906.</title>
        <authorList>
            <person name="Christinaki A.C."/>
            <person name="Myridakis A.I."/>
            <person name="Kouvelis V.N."/>
        </authorList>
    </citation>
    <scope>NUCLEOTIDE SEQUENCE [LARGE SCALE GENOMIC DNA]</scope>
    <source>
        <strain evidence="7 8">ATHUM6906</strain>
    </source>
</reference>
<sequence>MSQSTRDSASPFEERELHKTDLEESQRGDNHHGQADSDKTAKRPPNRRGTMTTHACISCREKRTKCDGKKPCDRCRRRDVECRYVGKPWQSKGCLRQETEELRRHLRQREMVLQALAFQPNPQDIVQRLRNGDSVEEICHSLGSQLGRESAGHSNQPEPAVHPRLFDEAGRARQHEQQMPTGSTGYPDDFFGQDRAAGFTPTETLLEDSPSTASSYSTGSAWQVAGTHGIQAGEKGEPVEAMSVPKMMPQDGSPFQHTVDYSRTCEWPPCTATTRCSKHLQYQSSVEPMYPMNWPCAGDAGYEDMPPM</sequence>
<comment type="caution">
    <text evidence="7">The sequence shown here is derived from an EMBL/GenBank/DDBJ whole genome shotgun (WGS) entry which is preliminary data.</text>
</comment>
<keyword evidence="4" id="KW-0539">Nucleus</keyword>
<evidence type="ECO:0000256" key="3">
    <source>
        <dbReference type="ARBA" id="ARBA00023125"/>
    </source>
</evidence>
<evidence type="ECO:0000313" key="8">
    <source>
        <dbReference type="Proteomes" id="UP001338125"/>
    </source>
</evidence>
<evidence type="ECO:0000313" key="7">
    <source>
        <dbReference type="EMBL" id="KAK5998374.1"/>
    </source>
</evidence>
<evidence type="ECO:0000259" key="6">
    <source>
        <dbReference type="PROSITE" id="PS50048"/>
    </source>
</evidence>
<proteinExistence type="predicted"/>
<dbReference type="InterPro" id="IPR036864">
    <property type="entry name" value="Zn2-C6_fun-type_DNA-bd_sf"/>
</dbReference>
<comment type="subcellular location">
    <subcellularLocation>
        <location evidence="1">Nucleus</location>
    </subcellularLocation>
</comment>
<evidence type="ECO:0000256" key="5">
    <source>
        <dbReference type="SAM" id="MobiDB-lite"/>
    </source>
</evidence>
<dbReference type="CDD" id="cd00067">
    <property type="entry name" value="GAL4"/>
    <property type="match status" value="1"/>
</dbReference>
<evidence type="ECO:0000256" key="1">
    <source>
        <dbReference type="ARBA" id="ARBA00004123"/>
    </source>
</evidence>
<dbReference type="PROSITE" id="PS50048">
    <property type="entry name" value="ZN2_CY6_FUNGAL_2"/>
    <property type="match status" value="1"/>
</dbReference>
<evidence type="ECO:0000256" key="4">
    <source>
        <dbReference type="ARBA" id="ARBA00023242"/>
    </source>
</evidence>
<feature type="compositionally biased region" description="Basic and acidic residues" evidence="5">
    <location>
        <begin position="12"/>
        <end position="41"/>
    </location>
</feature>
<protein>
    <submittedName>
        <fullName evidence="7">Conidial development protein fluffy</fullName>
    </submittedName>
</protein>
<dbReference type="InterPro" id="IPR001138">
    <property type="entry name" value="Zn2Cys6_DnaBD"/>
</dbReference>
<keyword evidence="2" id="KW-0479">Metal-binding</keyword>
<dbReference type="SUPFAM" id="SSF57701">
    <property type="entry name" value="Zn2/Cys6 DNA-binding domain"/>
    <property type="match status" value="1"/>
</dbReference>
<dbReference type="PROSITE" id="PS00463">
    <property type="entry name" value="ZN2_CY6_FUNGAL_1"/>
    <property type="match status" value="1"/>
</dbReference>
<dbReference type="EMBL" id="JAVFKD010000001">
    <property type="protein sequence ID" value="KAK5998374.1"/>
    <property type="molecule type" value="Genomic_DNA"/>
</dbReference>
<dbReference type="PANTHER" id="PTHR46910">
    <property type="entry name" value="TRANSCRIPTION FACTOR PDR1"/>
    <property type="match status" value="1"/>
</dbReference>
<dbReference type="InterPro" id="IPR050987">
    <property type="entry name" value="AtrR-like"/>
</dbReference>
<feature type="domain" description="Zn(2)-C6 fungal-type" evidence="6">
    <location>
        <begin position="55"/>
        <end position="84"/>
    </location>
</feature>
<dbReference type="PANTHER" id="PTHR46910:SF3">
    <property type="entry name" value="HALOTOLERANCE PROTEIN 9-RELATED"/>
    <property type="match status" value="1"/>
</dbReference>
<dbReference type="Proteomes" id="UP001338125">
    <property type="component" value="Unassembled WGS sequence"/>
</dbReference>